<dbReference type="Proteomes" id="UP001151760">
    <property type="component" value="Unassembled WGS sequence"/>
</dbReference>
<dbReference type="EMBL" id="BQNB010014936">
    <property type="protein sequence ID" value="GJT34124.1"/>
    <property type="molecule type" value="Genomic_DNA"/>
</dbReference>
<dbReference type="GO" id="GO:0003964">
    <property type="term" value="F:RNA-directed DNA polymerase activity"/>
    <property type="evidence" value="ECO:0007669"/>
    <property type="project" value="UniProtKB-KW"/>
</dbReference>
<evidence type="ECO:0000313" key="1">
    <source>
        <dbReference type="EMBL" id="GJT34124.1"/>
    </source>
</evidence>
<gene>
    <name evidence="1" type="ORF">Tco_0924543</name>
</gene>
<dbReference type="CDD" id="cd00303">
    <property type="entry name" value="retropepsin_like"/>
    <property type="match status" value="1"/>
</dbReference>
<proteinExistence type="predicted"/>
<comment type="caution">
    <text evidence="1">The sequence shown here is derived from an EMBL/GenBank/DDBJ whole genome shotgun (WGS) entry which is preliminary data.</text>
</comment>
<evidence type="ECO:0000313" key="2">
    <source>
        <dbReference type="Proteomes" id="UP001151760"/>
    </source>
</evidence>
<organism evidence="1 2">
    <name type="scientific">Tanacetum coccineum</name>
    <dbReference type="NCBI Taxonomy" id="301880"/>
    <lineage>
        <taxon>Eukaryota</taxon>
        <taxon>Viridiplantae</taxon>
        <taxon>Streptophyta</taxon>
        <taxon>Embryophyta</taxon>
        <taxon>Tracheophyta</taxon>
        <taxon>Spermatophyta</taxon>
        <taxon>Magnoliopsida</taxon>
        <taxon>eudicotyledons</taxon>
        <taxon>Gunneridae</taxon>
        <taxon>Pentapetalae</taxon>
        <taxon>asterids</taxon>
        <taxon>campanulids</taxon>
        <taxon>Asterales</taxon>
        <taxon>Asteraceae</taxon>
        <taxon>Asteroideae</taxon>
        <taxon>Anthemideae</taxon>
        <taxon>Anthemidinae</taxon>
        <taxon>Tanacetum</taxon>
    </lineage>
</organism>
<keyword evidence="2" id="KW-1185">Reference proteome</keyword>
<name>A0ABQ5DAG8_9ASTR</name>
<reference evidence="1" key="2">
    <citation type="submission" date="2022-01" db="EMBL/GenBank/DDBJ databases">
        <authorList>
            <person name="Yamashiro T."/>
            <person name="Shiraishi A."/>
            <person name="Satake H."/>
            <person name="Nakayama K."/>
        </authorList>
    </citation>
    <scope>NUCLEOTIDE SEQUENCE</scope>
</reference>
<protein>
    <submittedName>
        <fullName evidence="1">Reverse transcriptase domain-containing protein</fullName>
    </submittedName>
</protein>
<dbReference type="PANTHER" id="PTHR33067">
    <property type="entry name" value="RNA-DIRECTED DNA POLYMERASE-RELATED"/>
    <property type="match status" value="1"/>
</dbReference>
<keyword evidence="1" id="KW-0548">Nucleotidyltransferase</keyword>
<dbReference type="Gene3D" id="2.40.70.10">
    <property type="entry name" value="Acid Proteases"/>
    <property type="match status" value="1"/>
</dbReference>
<reference evidence="1" key="1">
    <citation type="journal article" date="2022" name="Int. J. Mol. Sci.">
        <title>Draft Genome of Tanacetum Coccineum: Genomic Comparison of Closely Related Tanacetum-Family Plants.</title>
        <authorList>
            <person name="Yamashiro T."/>
            <person name="Shiraishi A."/>
            <person name="Nakayama K."/>
            <person name="Satake H."/>
        </authorList>
    </citation>
    <scope>NUCLEOTIDE SEQUENCE</scope>
</reference>
<sequence>MEKKWMLPELIPTRMTLELANRSVAYPAGIAEYVCVQVGKFTFPADFVVVDYDIDPRVPLILGRPFLRTARALVDVYGEELLLRDDDEKLIFHADNTSEHPHKHENESINMINFIDISCEDHFQEVLTLFKTSDSLLEEFADELALLDPFPPGNEDDNFEPEADIREIEYLLNRDPSTDSSPTTDIDIIDPILERFTDEPALVYSSPPRDDDDDLLTLKNEKDKDLKIESLIDDMDDEFFPLLPTSDLNLPEESSESSEIATLLSSPFENEDKVFNLGILILGGTQIFNDESKDKVLKVNTSSEAFLILKERNFLSISSDQELFFT</sequence>
<keyword evidence="1" id="KW-0808">Transferase</keyword>
<dbReference type="InterPro" id="IPR021109">
    <property type="entry name" value="Peptidase_aspartic_dom_sf"/>
</dbReference>
<accession>A0ABQ5DAG8</accession>
<dbReference type="PANTHER" id="PTHR33067:SF9">
    <property type="entry name" value="RNA-DIRECTED DNA POLYMERASE"/>
    <property type="match status" value="1"/>
</dbReference>
<keyword evidence="1" id="KW-0695">RNA-directed DNA polymerase</keyword>